<keyword evidence="3" id="KW-1185">Reference proteome</keyword>
<dbReference type="EMBL" id="MU842836">
    <property type="protein sequence ID" value="KAK2031825.1"/>
    <property type="molecule type" value="Genomic_DNA"/>
</dbReference>
<dbReference type="Proteomes" id="UP001232148">
    <property type="component" value="Unassembled WGS sequence"/>
</dbReference>
<dbReference type="AlphaFoldDB" id="A0AAD9HMN8"/>
<evidence type="ECO:0000313" key="3">
    <source>
        <dbReference type="Proteomes" id="UP001232148"/>
    </source>
</evidence>
<name>A0AAD9HMN8_9PEZI</name>
<feature type="region of interest" description="Disordered" evidence="1">
    <location>
        <begin position="128"/>
        <end position="166"/>
    </location>
</feature>
<sequence>MHAHDTRQSTSSLSWPGPQTTHTTTHMAVRTSVQQVRALWPASQEHTPPGTRTRVAASVSFRTPHHGTLPASLPAPSVLHSLPWAIWVRTREEGVGKKTTTICCVKIKESPPAEACAQGTSKLARSAVCPRDAGPLGPASSPPPPRQGMPSIPQPRPRRGAARTKTRPRPPAILYAFASQVSFFVPPLRLYIRLCSSTTPFHSFSPTVILSFNISPFHLCCRQPGSTIRILAAFTRVPVHRF</sequence>
<organism evidence="2 3">
    <name type="scientific">Colletotrichum zoysiae</name>
    <dbReference type="NCBI Taxonomy" id="1216348"/>
    <lineage>
        <taxon>Eukaryota</taxon>
        <taxon>Fungi</taxon>
        <taxon>Dikarya</taxon>
        <taxon>Ascomycota</taxon>
        <taxon>Pezizomycotina</taxon>
        <taxon>Sordariomycetes</taxon>
        <taxon>Hypocreomycetidae</taxon>
        <taxon>Glomerellales</taxon>
        <taxon>Glomerellaceae</taxon>
        <taxon>Colletotrichum</taxon>
        <taxon>Colletotrichum graminicola species complex</taxon>
    </lineage>
</organism>
<accession>A0AAD9HMN8</accession>
<comment type="caution">
    <text evidence="2">The sequence shown here is derived from an EMBL/GenBank/DDBJ whole genome shotgun (WGS) entry which is preliminary data.</text>
</comment>
<gene>
    <name evidence="2" type="ORF">LX32DRAFT_244808</name>
</gene>
<feature type="compositionally biased region" description="Pro residues" evidence="1">
    <location>
        <begin position="140"/>
        <end position="155"/>
    </location>
</feature>
<evidence type="ECO:0000256" key="1">
    <source>
        <dbReference type="SAM" id="MobiDB-lite"/>
    </source>
</evidence>
<feature type="compositionally biased region" description="Basic residues" evidence="1">
    <location>
        <begin position="156"/>
        <end position="166"/>
    </location>
</feature>
<protein>
    <submittedName>
        <fullName evidence="2">Uncharacterized protein</fullName>
    </submittedName>
</protein>
<reference evidence="2" key="1">
    <citation type="submission" date="2021-06" db="EMBL/GenBank/DDBJ databases">
        <title>Comparative genomics, transcriptomics and evolutionary studies reveal genomic signatures of adaptation to plant cell wall in hemibiotrophic fungi.</title>
        <authorList>
            <consortium name="DOE Joint Genome Institute"/>
            <person name="Baroncelli R."/>
            <person name="Diaz J.F."/>
            <person name="Benocci T."/>
            <person name="Peng M."/>
            <person name="Battaglia E."/>
            <person name="Haridas S."/>
            <person name="Andreopoulos W."/>
            <person name="Labutti K."/>
            <person name="Pangilinan J."/>
            <person name="Floch G.L."/>
            <person name="Makela M.R."/>
            <person name="Henrissat B."/>
            <person name="Grigoriev I.V."/>
            <person name="Crouch J.A."/>
            <person name="De Vries R.P."/>
            <person name="Sukno S.A."/>
            <person name="Thon M.R."/>
        </authorList>
    </citation>
    <scope>NUCLEOTIDE SEQUENCE</scope>
    <source>
        <strain evidence="2">MAFF235873</strain>
    </source>
</reference>
<feature type="compositionally biased region" description="Polar residues" evidence="1">
    <location>
        <begin position="8"/>
        <end position="19"/>
    </location>
</feature>
<feature type="region of interest" description="Disordered" evidence="1">
    <location>
        <begin position="1"/>
        <end position="23"/>
    </location>
</feature>
<proteinExistence type="predicted"/>
<evidence type="ECO:0000313" key="2">
    <source>
        <dbReference type="EMBL" id="KAK2031825.1"/>
    </source>
</evidence>